<dbReference type="InterPro" id="IPR016040">
    <property type="entry name" value="NAD(P)-bd_dom"/>
</dbReference>
<keyword evidence="3" id="KW-1185">Reference proteome</keyword>
<accession>A0ABW2XBJ9</accession>
<dbReference type="InterPro" id="IPR051604">
    <property type="entry name" value="Ergot_Alk_Oxidoreductase"/>
</dbReference>
<dbReference type="RefSeq" id="WP_131757938.1">
    <property type="nucleotide sequence ID" value="NZ_CAACUY010000041.1"/>
</dbReference>
<dbReference type="Gene3D" id="3.90.25.10">
    <property type="entry name" value="UDP-galactose 4-epimerase, domain 1"/>
    <property type="match status" value="1"/>
</dbReference>
<feature type="domain" description="NAD(P)-binding" evidence="1">
    <location>
        <begin position="6"/>
        <end position="179"/>
    </location>
</feature>
<evidence type="ECO:0000313" key="2">
    <source>
        <dbReference type="EMBL" id="MFD0683838.1"/>
    </source>
</evidence>
<dbReference type="PANTHER" id="PTHR43162">
    <property type="match status" value="1"/>
</dbReference>
<dbReference type="PANTHER" id="PTHR43162:SF1">
    <property type="entry name" value="PRESTALK A DIFFERENTIATION PROTEIN A"/>
    <property type="match status" value="1"/>
</dbReference>
<dbReference type="Gene3D" id="3.40.50.720">
    <property type="entry name" value="NAD(P)-binding Rossmann-like Domain"/>
    <property type="match status" value="1"/>
</dbReference>
<dbReference type="InterPro" id="IPR036291">
    <property type="entry name" value="NAD(P)-bd_dom_sf"/>
</dbReference>
<protein>
    <submittedName>
        <fullName evidence="2">NAD(P)H-binding protein</fullName>
    </submittedName>
</protein>
<reference evidence="3" key="1">
    <citation type="journal article" date="2019" name="Int. J. Syst. Evol. Microbiol.">
        <title>The Global Catalogue of Microorganisms (GCM) 10K type strain sequencing project: providing services to taxonomists for standard genome sequencing and annotation.</title>
        <authorList>
            <consortium name="The Broad Institute Genomics Platform"/>
            <consortium name="The Broad Institute Genome Sequencing Center for Infectious Disease"/>
            <person name="Wu L."/>
            <person name="Ma J."/>
        </authorList>
    </citation>
    <scope>NUCLEOTIDE SEQUENCE [LARGE SCALE GENOMIC DNA]</scope>
    <source>
        <strain evidence="3">JCM 9371</strain>
    </source>
</reference>
<dbReference type="Pfam" id="PF13460">
    <property type="entry name" value="NAD_binding_10"/>
    <property type="match status" value="1"/>
</dbReference>
<sequence length="279" mass="29128">MILVIGATAHFGRQTVEALLEAGEPVRALTRDPSTADLPAGAEVVRGDLADASTLGPALDGVTAAFLVLPYGLDPATFLGAARDAGVRRIVFLSSGAVIDGADRQPDVIARYHAGVEQAIAASRADWTFLRLLFPAINALAFGMQLKGGDVVRAPYAAATSAPVHERDVAEVAARVLTDTGHSGRAYDLTGPASLTQADQVRVLGEALGRPLVFEEVPDGPVREQMARFMDGDFVNALFDLMAATVGKPAAVTSTVEEITGRPARPFAAWASDHAADFA</sequence>
<dbReference type="Proteomes" id="UP001597063">
    <property type="component" value="Unassembled WGS sequence"/>
</dbReference>
<dbReference type="SUPFAM" id="SSF51735">
    <property type="entry name" value="NAD(P)-binding Rossmann-fold domains"/>
    <property type="match status" value="1"/>
</dbReference>
<dbReference type="EMBL" id="JBHTGP010000003">
    <property type="protein sequence ID" value="MFD0683838.1"/>
    <property type="molecule type" value="Genomic_DNA"/>
</dbReference>
<gene>
    <name evidence="2" type="ORF">ACFQZM_04965</name>
</gene>
<name>A0ABW2XBJ9_9ACTN</name>
<evidence type="ECO:0000259" key="1">
    <source>
        <dbReference type="Pfam" id="PF13460"/>
    </source>
</evidence>
<organism evidence="2 3">
    <name type="scientific">Actinomadura fibrosa</name>
    <dbReference type="NCBI Taxonomy" id="111802"/>
    <lineage>
        <taxon>Bacteria</taxon>
        <taxon>Bacillati</taxon>
        <taxon>Actinomycetota</taxon>
        <taxon>Actinomycetes</taxon>
        <taxon>Streptosporangiales</taxon>
        <taxon>Thermomonosporaceae</taxon>
        <taxon>Actinomadura</taxon>
    </lineage>
</organism>
<comment type="caution">
    <text evidence="2">The sequence shown here is derived from an EMBL/GenBank/DDBJ whole genome shotgun (WGS) entry which is preliminary data.</text>
</comment>
<proteinExistence type="predicted"/>
<evidence type="ECO:0000313" key="3">
    <source>
        <dbReference type="Proteomes" id="UP001597063"/>
    </source>
</evidence>